<dbReference type="Gene3D" id="1.20.120.160">
    <property type="entry name" value="HPT domain"/>
    <property type="match status" value="1"/>
</dbReference>
<dbReference type="Gene3D" id="3.40.50.2300">
    <property type="match status" value="1"/>
</dbReference>
<evidence type="ECO:0000256" key="4">
    <source>
        <dbReference type="ARBA" id="ARBA00023012"/>
    </source>
</evidence>
<dbReference type="EMBL" id="JAWIIV010000007">
    <property type="protein sequence ID" value="MEC4719630.1"/>
    <property type="molecule type" value="Genomic_DNA"/>
</dbReference>
<feature type="modified residue" description="4-aspartylphosphate" evidence="6">
    <location>
        <position position="456"/>
    </location>
</feature>
<evidence type="ECO:0000259" key="8">
    <source>
        <dbReference type="PROSITE" id="PS50110"/>
    </source>
</evidence>
<dbReference type="Proteomes" id="UP001352263">
    <property type="component" value="Unassembled WGS sequence"/>
</dbReference>
<dbReference type="Pfam" id="PF00072">
    <property type="entry name" value="Response_reg"/>
    <property type="match status" value="1"/>
</dbReference>
<dbReference type="EC" id="2.7.13.3" evidence="2"/>
<dbReference type="Pfam" id="PF01627">
    <property type="entry name" value="Hpt"/>
    <property type="match status" value="1"/>
</dbReference>
<accession>A0ABU6J7L0</accession>
<dbReference type="SUPFAM" id="SSF47384">
    <property type="entry name" value="Homodimeric domain of signal transducing histidine kinase"/>
    <property type="match status" value="1"/>
</dbReference>
<evidence type="ECO:0000256" key="1">
    <source>
        <dbReference type="ARBA" id="ARBA00000085"/>
    </source>
</evidence>
<dbReference type="InterPro" id="IPR001789">
    <property type="entry name" value="Sig_transdc_resp-reg_receiver"/>
</dbReference>
<evidence type="ECO:0000259" key="9">
    <source>
        <dbReference type="PROSITE" id="PS50894"/>
    </source>
</evidence>
<dbReference type="CDD" id="cd17546">
    <property type="entry name" value="REC_hyHK_CKI1_RcsC-like"/>
    <property type="match status" value="1"/>
</dbReference>
<feature type="domain" description="HPt" evidence="9">
    <location>
        <begin position="548"/>
        <end position="643"/>
    </location>
</feature>
<organism evidence="10 11">
    <name type="scientific">Noviherbaspirillum album</name>
    <dbReference type="NCBI Taxonomy" id="3080276"/>
    <lineage>
        <taxon>Bacteria</taxon>
        <taxon>Pseudomonadati</taxon>
        <taxon>Pseudomonadota</taxon>
        <taxon>Betaproteobacteria</taxon>
        <taxon>Burkholderiales</taxon>
        <taxon>Oxalobacteraceae</taxon>
        <taxon>Noviherbaspirillum</taxon>
    </lineage>
</organism>
<dbReference type="Gene3D" id="1.10.287.130">
    <property type="match status" value="1"/>
</dbReference>
<keyword evidence="4" id="KW-0902">Two-component regulatory system</keyword>
<comment type="caution">
    <text evidence="10">The sequence shown here is derived from an EMBL/GenBank/DDBJ whole genome shotgun (WGS) entry which is preliminary data.</text>
</comment>
<dbReference type="RefSeq" id="WP_326506343.1">
    <property type="nucleotide sequence ID" value="NZ_JAWIIV010000007.1"/>
</dbReference>
<dbReference type="SUPFAM" id="SSF47226">
    <property type="entry name" value="Histidine-containing phosphotransfer domain, HPT domain"/>
    <property type="match status" value="1"/>
</dbReference>
<feature type="modified residue" description="Phosphohistidine" evidence="5">
    <location>
        <position position="587"/>
    </location>
</feature>
<dbReference type="InterPro" id="IPR003661">
    <property type="entry name" value="HisK_dim/P_dom"/>
</dbReference>
<dbReference type="InterPro" id="IPR036641">
    <property type="entry name" value="HPT_dom_sf"/>
</dbReference>
<name>A0ABU6J7L0_9BURK</name>
<dbReference type="InterPro" id="IPR003594">
    <property type="entry name" value="HATPase_dom"/>
</dbReference>
<dbReference type="Gene3D" id="3.30.565.10">
    <property type="entry name" value="Histidine kinase-like ATPase, C-terminal domain"/>
    <property type="match status" value="1"/>
</dbReference>
<dbReference type="InterPro" id="IPR005467">
    <property type="entry name" value="His_kinase_dom"/>
</dbReference>
<dbReference type="SUPFAM" id="SSF55874">
    <property type="entry name" value="ATPase domain of HSP90 chaperone/DNA topoisomerase II/histidine kinase"/>
    <property type="match status" value="1"/>
</dbReference>
<dbReference type="InterPro" id="IPR011006">
    <property type="entry name" value="CheY-like_superfamily"/>
</dbReference>
<dbReference type="PROSITE" id="PS50110">
    <property type="entry name" value="RESPONSE_REGULATORY"/>
    <property type="match status" value="1"/>
</dbReference>
<proteinExistence type="predicted"/>
<dbReference type="InterPro" id="IPR036097">
    <property type="entry name" value="HisK_dim/P_sf"/>
</dbReference>
<dbReference type="Pfam" id="PF00512">
    <property type="entry name" value="HisKA"/>
    <property type="match status" value="1"/>
</dbReference>
<evidence type="ECO:0000313" key="11">
    <source>
        <dbReference type="Proteomes" id="UP001352263"/>
    </source>
</evidence>
<evidence type="ECO:0000313" key="10">
    <source>
        <dbReference type="EMBL" id="MEC4719630.1"/>
    </source>
</evidence>
<sequence>MQTDDRNSPPTAEAGDLTTVAMGSLLADMNHDIRTSMNGIVGMLELLLETDLTDAQHEYARVAQNSVDTLLEVIERIVDLSLLESNQFSLTRTPFDLLSVLQAACEDKRPAAAEKGLRLTVHYPQSALLVGDPARLRQVVGILVNTAIRVADHGDIAVRHELDLGDRAGKLRMAVHASGPSEAGAQLTAALNQPLRTCMAALKMHGKNAVELALCVRLARLMGGSISVESAPRLGASFRLLLDIPHAAGAIAGMRILLLDEHAGRWDATLAPLAEAGARIEHAGSFAAGMQALSQAAAQGAPYALLLLAPAVQGIDADTLRTAVHGEPGYARLGIGVLMNADAPEKDRIRASGFGAVITEETTAEQLMHAALRLAGLITEHGGALQASTGTPPMDSASAATMFEGQRVLVADDNPVNQQVAIRMLEKIGCRTDVARNGQEAVDMQRDGAYDLILMDCDMPLLDGYQATSLIRRLDGPVKHVPVIALTACTTQDERDRCAAAGMNDFLSKPIRPQTLKDMLTRWMPRAEVAETHSAAVDDELDMVREMFGTDFAELAALYRNDSPPRIAAMRAAHAAGDHALLAKVSHALSGSSASIGATALSLLCRELENAAKAGALGDFAARLGGIEAEYRRVSAKIQSLLG</sequence>
<keyword evidence="3 6" id="KW-0597">Phosphoprotein</keyword>
<dbReference type="PANTHER" id="PTHR45339">
    <property type="entry name" value="HYBRID SIGNAL TRANSDUCTION HISTIDINE KINASE J"/>
    <property type="match status" value="1"/>
</dbReference>
<comment type="catalytic activity">
    <reaction evidence="1">
        <text>ATP + protein L-histidine = ADP + protein N-phospho-L-histidine.</text>
        <dbReference type="EC" id="2.7.13.3"/>
    </reaction>
</comment>
<evidence type="ECO:0000256" key="2">
    <source>
        <dbReference type="ARBA" id="ARBA00012438"/>
    </source>
</evidence>
<dbReference type="PANTHER" id="PTHR45339:SF5">
    <property type="entry name" value="HISTIDINE KINASE"/>
    <property type="match status" value="1"/>
</dbReference>
<dbReference type="SMART" id="SM00388">
    <property type="entry name" value="HisKA"/>
    <property type="match status" value="1"/>
</dbReference>
<dbReference type="InterPro" id="IPR036890">
    <property type="entry name" value="HATPase_C_sf"/>
</dbReference>
<reference evidence="10 11" key="1">
    <citation type="submission" date="2023-10" db="EMBL/GenBank/DDBJ databases">
        <title>Noviherbaspirillum sp. CPCC 100848 genome assembly.</title>
        <authorList>
            <person name="Li X.Y."/>
            <person name="Fang X.M."/>
        </authorList>
    </citation>
    <scope>NUCLEOTIDE SEQUENCE [LARGE SCALE GENOMIC DNA]</scope>
    <source>
        <strain evidence="10 11">CPCC 100848</strain>
    </source>
</reference>
<evidence type="ECO:0000259" key="7">
    <source>
        <dbReference type="PROSITE" id="PS50109"/>
    </source>
</evidence>
<evidence type="ECO:0000256" key="5">
    <source>
        <dbReference type="PROSITE-ProRule" id="PRU00110"/>
    </source>
</evidence>
<dbReference type="Pfam" id="PF02518">
    <property type="entry name" value="HATPase_c"/>
    <property type="match status" value="1"/>
</dbReference>
<gene>
    <name evidence="10" type="ORF">RY831_10760</name>
</gene>
<dbReference type="InterPro" id="IPR008207">
    <property type="entry name" value="Sig_transdc_His_kin_Hpt_dom"/>
</dbReference>
<dbReference type="SMART" id="SM00448">
    <property type="entry name" value="REC"/>
    <property type="match status" value="1"/>
</dbReference>
<dbReference type="CDD" id="cd00082">
    <property type="entry name" value="HisKA"/>
    <property type="match status" value="1"/>
</dbReference>
<dbReference type="PROSITE" id="PS50894">
    <property type="entry name" value="HPT"/>
    <property type="match status" value="1"/>
</dbReference>
<feature type="domain" description="Histidine kinase" evidence="7">
    <location>
        <begin position="28"/>
        <end position="246"/>
    </location>
</feature>
<dbReference type="PROSITE" id="PS50109">
    <property type="entry name" value="HIS_KIN"/>
    <property type="match status" value="1"/>
</dbReference>
<evidence type="ECO:0000256" key="6">
    <source>
        <dbReference type="PROSITE-ProRule" id="PRU00169"/>
    </source>
</evidence>
<feature type="domain" description="Response regulatory" evidence="8">
    <location>
        <begin position="407"/>
        <end position="524"/>
    </location>
</feature>
<protein>
    <recommendedName>
        <fullName evidence="2">histidine kinase</fullName>
        <ecNumber evidence="2">2.7.13.3</ecNumber>
    </recommendedName>
</protein>
<dbReference type="SUPFAM" id="SSF52172">
    <property type="entry name" value="CheY-like"/>
    <property type="match status" value="1"/>
</dbReference>
<keyword evidence="11" id="KW-1185">Reference proteome</keyword>
<evidence type="ECO:0000256" key="3">
    <source>
        <dbReference type="ARBA" id="ARBA00022553"/>
    </source>
</evidence>